<evidence type="ECO:0000313" key="6">
    <source>
        <dbReference type="EMBL" id="PWI57461.1"/>
    </source>
</evidence>
<dbReference type="EMBL" id="MPDK01000012">
    <property type="protein sequence ID" value="PWI57461.1"/>
    <property type="molecule type" value="Genomic_DNA"/>
</dbReference>
<feature type="domain" description="Glycosyltransferase 2-like" evidence="5">
    <location>
        <begin position="7"/>
        <end position="141"/>
    </location>
</feature>
<dbReference type="OrthoDB" id="8936324at2"/>
<organism evidence="6 7">
    <name type="scientific">Sulfoacidibacillus thermotolerans</name>
    <name type="common">Acidibacillus sulfuroxidans</name>
    <dbReference type="NCBI Taxonomy" id="1765684"/>
    <lineage>
        <taxon>Bacteria</taxon>
        <taxon>Bacillati</taxon>
        <taxon>Bacillota</taxon>
        <taxon>Bacilli</taxon>
        <taxon>Bacillales</taxon>
        <taxon>Alicyclobacillaceae</taxon>
        <taxon>Sulfoacidibacillus</taxon>
    </lineage>
</organism>
<name>A0A2U3D871_SULT2</name>
<dbReference type="InterPro" id="IPR029044">
    <property type="entry name" value="Nucleotide-diphossugar_trans"/>
</dbReference>
<keyword evidence="4" id="KW-0808">Transferase</keyword>
<comment type="caution">
    <text evidence="6">The sequence shown here is derived from an EMBL/GenBank/DDBJ whole genome shotgun (WGS) entry which is preliminary data.</text>
</comment>
<evidence type="ECO:0000313" key="7">
    <source>
        <dbReference type="Proteomes" id="UP000245380"/>
    </source>
</evidence>
<protein>
    <recommendedName>
        <fullName evidence="5">Glycosyltransferase 2-like domain-containing protein</fullName>
    </recommendedName>
</protein>
<evidence type="ECO:0000256" key="1">
    <source>
        <dbReference type="ARBA" id="ARBA00004776"/>
    </source>
</evidence>
<evidence type="ECO:0000256" key="4">
    <source>
        <dbReference type="ARBA" id="ARBA00022679"/>
    </source>
</evidence>
<keyword evidence="7" id="KW-1185">Reference proteome</keyword>
<evidence type="ECO:0000259" key="5">
    <source>
        <dbReference type="Pfam" id="PF00535"/>
    </source>
</evidence>
<dbReference type="PANTHER" id="PTHR43179:SF12">
    <property type="entry name" value="GALACTOFURANOSYLTRANSFERASE GLFT2"/>
    <property type="match status" value="1"/>
</dbReference>
<evidence type="ECO:0000256" key="2">
    <source>
        <dbReference type="ARBA" id="ARBA00006739"/>
    </source>
</evidence>
<dbReference type="Pfam" id="PF00535">
    <property type="entry name" value="Glycos_transf_2"/>
    <property type="match status" value="1"/>
</dbReference>
<dbReference type="Gene3D" id="3.90.550.10">
    <property type="entry name" value="Spore Coat Polysaccharide Biosynthesis Protein SpsA, Chain A"/>
    <property type="match status" value="1"/>
</dbReference>
<dbReference type="AlphaFoldDB" id="A0A2U3D871"/>
<reference evidence="6 7" key="1">
    <citation type="submission" date="2016-11" db="EMBL/GenBank/DDBJ databases">
        <title>Comparative genomics of Acidibacillus ferroxidans species.</title>
        <authorList>
            <person name="Oliveira G."/>
            <person name="Nunes G."/>
            <person name="Oliveira R."/>
            <person name="Araujo F."/>
            <person name="Salim A."/>
            <person name="Scholte L."/>
            <person name="Morais D."/>
            <person name="Nancucheo I."/>
            <person name="Johnson D.B."/>
            <person name="Grail B."/>
            <person name="Bittencourt J."/>
            <person name="Valadares R."/>
        </authorList>
    </citation>
    <scope>NUCLEOTIDE SEQUENCE [LARGE SCALE GENOMIC DNA]</scope>
    <source>
        <strain evidence="6 7">Y002</strain>
    </source>
</reference>
<dbReference type="RefSeq" id="WP_109430720.1">
    <property type="nucleotide sequence ID" value="NZ_MPDK01000012.1"/>
</dbReference>
<evidence type="ECO:0000256" key="3">
    <source>
        <dbReference type="ARBA" id="ARBA00022676"/>
    </source>
</evidence>
<accession>A0A2U3D871</accession>
<dbReference type="SUPFAM" id="SSF53448">
    <property type="entry name" value="Nucleotide-diphospho-sugar transferases"/>
    <property type="match status" value="1"/>
</dbReference>
<comment type="pathway">
    <text evidence="1">Cell wall biogenesis; cell wall polysaccharide biosynthesis.</text>
</comment>
<dbReference type="Proteomes" id="UP000245380">
    <property type="component" value="Unassembled WGS sequence"/>
</dbReference>
<sequence length="285" mass="32559">MNDFVNLIVVSYNTQKQTRQCLENLLRFTEVPHHIWVIDNGSTDGSKEMLHTLQQQTNAHFTLLENEVNKGYSRAVNQVYGNLDRHGDICYVNSDVYVGPEWAVRFQYHLAHDEQIAAVAPIGRGIGGKQDAANYGAFACTNAYDEQSLLAFNRRRSAAVPSAVTTKSLQGTLLYIRRAAHEQIGGLDPGCECGADDADWCLRARLLGWKLIVALDTWVWHDDHRSFLQLPDRGIRVVDRSWRYFNQKWSGKFNNLSWADLMENSLPSDYPFYQYEEFYTSKSAP</sequence>
<proteinExistence type="inferred from homology"/>
<comment type="similarity">
    <text evidence="2">Belongs to the glycosyltransferase 2 family.</text>
</comment>
<dbReference type="GO" id="GO:0016757">
    <property type="term" value="F:glycosyltransferase activity"/>
    <property type="evidence" value="ECO:0007669"/>
    <property type="project" value="UniProtKB-KW"/>
</dbReference>
<gene>
    <name evidence="6" type="ORF">BM613_08275</name>
</gene>
<dbReference type="PANTHER" id="PTHR43179">
    <property type="entry name" value="RHAMNOSYLTRANSFERASE WBBL"/>
    <property type="match status" value="1"/>
</dbReference>
<keyword evidence="3" id="KW-0328">Glycosyltransferase</keyword>
<dbReference type="InterPro" id="IPR001173">
    <property type="entry name" value="Glyco_trans_2-like"/>
</dbReference>